<evidence type="ECO:0000313" key="3">
    <source>
        <dbReference type="Proteomes" id="UP001287286"/>
    </source>
</evidence>
<comment type="caution">
    <text evidence="2">The sequence shown here is derived from an EMBL/GenBank/DDBJ whole genome shotgun (WGS) entry which is preliminary data.</text>
</comment>
<name>A0ABR0C4F5_PURLI</name>
<reference evidence="2 3" key="1">
    <citation type="journal article" date="2024" name="Microbiol. Resour. Announc.">
        <title>Genome annotations for the ascomycete fungi Trichoderma harzianum, Trichoderma aggressivum, and Purpureocillium lilacinum.</title>
        <authorList>
            <person name="Beijen E.P.W."/>
            <person name="Ohm R.A."/>
        </authorList>
    </citation>
    <scope>NUCLEOTIDE SEQUENCE [LARGE SCALE GENOMIC DNA]</scope>
    <source>
        <strain evidence="2 3">CBS 150709</strain>
    </source>
</reference>
<accession>A0ABR0C4F5</accession>
<organism evidence="2 3">
    <name type="scientific">Purpureocillium lilacinum</name>
    <name type="common">Paecilomyces lilacinus</name>
    <dbReference type="NCBI Taxonomy" id="33203"/>
    <lineage>
        <taxon>Eukaryota</taxon>
        <taxon>Fungi</taxon>
        <taxon>Dikarya</taxon>
        <taxon>Ascomycota</taxon>
        <taxon>Pezizomycotina</taxon>
        <taxon>Sordariomycetes</taxon>
        <taxon>Hypocreomycetidae</taxon>
        <taxon>Hypocreales</taxon>
        <taxon>Ophiocordycipitaceae</taxon>
        <taxon>Purpureocillium</taxon>
    </lineage>
</organism>
<proteinExistence type="predicted"/>
<evidence type="ECO:0000313" key="2">
    <source>
        <dbReference type="EMBL" id="KAK4091202.1"/>
    </source>
</evidence>
<keyword evidence="3" id="KW-1185">Reference proteome</keyword>
<feature type="region of interest" description="Disordered" evidence="1">
    <location>
        <begin position="108"/>
        <end position="132"/>
    </location>
</feature>
<dbReference type="Proteomes" id="UP001287286">
    <property type="component" value="Unassembled WGS sequence"/>
</dbReference>
<protein>
    <submittedName>
        <fullName evidence="2">Uncharacterized protein</fullName>
    </submittedName>
</protein>
<evidence type="ECO:0000256" key="1">
    <source>
        <dbReference type="SAM" id="MobiDB-lite"/>
    </source>
</evidence>
<feature type="compositionally biased region" description="Pro residues" evidence="1">
    <location>
        <begin position="119"/>
        <end position="129"/>
    </location>
</feature>
<dbReference type="EMBL" id="JAWRVI010000012">
    <property type="protein sequence ID" value="KAK4091202.1"/>
    <property type="molecule type" value="Genomic_DNA"/>
</dbReference>
<feature type="region of interest" description="Disordered" evidence="1">
    <location>
        <begin position="154"/>
        <end position="177"/>
    </location>
</feature>
<sequence length="340" mass="36608">MVSMGSMSDSGCVLRSVSPGVGGRDGVEGGAPACAGPSEPNLGDVVSWCSSGLPRGVPRHAFFNWAGAVPQRRVELVTFRRYILELSSERGPLAIGLARLRLQSHCSDDSSCDTATAAPEPPGASPPDLAPDLASTGHLGVRYLDAGAGSFVEPPSDLGRASRELHPSPIRPPMRRRQPPASDLFRWLSSQISSTSPTTTTTTTTAPRHLYLLSRRQFTPPSNEACILIRRCFVSASSLFPVALLLAASRCRRWCSKKRTPSQGSSIRSHAPRVRAFILRNIDDGNDFRRRRPTTIETTGHDGFLAPRLVAVSSCNTGYWNHLSFILLDSSRDLAPPAAA</sequence>
<gene>
    <name evidence="2" type="ORF">Purlil1_4216</name>
</gene>